<evidence type="ECO:0000256" key="4">
    <source>
        <dbReference type="ARBA" id="ARBA00022692"/>
    </source>
</evidence>
<dbReference type="InterPro" id="IPR011701">
    <property type="entry name" value="MFS"/>
</dbReference>
<dbReference type="Gene3D" id="1.20.1250.20">
    <property type="entry name" value="MFS general substrate transporter like domains"/>
    <property type="match status" value="2"/>
</dbReference>
<keyword evidence="5 7" id="KW-1133">Transmembrane helix</keyword>
<dbReference type="InterPro" id="IPR020846">
    <property type="entry name" value="MFS_dom"/>
</dbReference>
<dbReference type="Pfam" id="PF07690">
    <property type="entry name" value="MFS_1"/>
    <property type="match status" value="1"/>
</dbReference>
<evidence type="ECO:0000256" key="6">
    <source>
        <dbReference type="ARBA" id="ARBA00023136"/>
    </source>
</evidence>
<accession>A0A871XYK4</accession>
<organism evidence="9">
    <name type="scientific">uncultured Dehalococcoidia bacterium</name>
    <dbReference type="NCBI Taxonomy" id="498747"/>
    <lineage>
        <taxon>Bacteria</taxon>
        <taxon>Bacillati</taxon>
        <taxon>Chloroflexota</taxon>
        <taxon>Dehalococcoidia</taxon>
        <taxon>environmental samples</taxon>
    </lineage>
</organism>
<comment type="subcellular location">
    <subcellularLocation>
        <location evidence="1">Cell membrane</location>
        <topology evidence="1">Multi-pass membrane protein</topology>
    </subcellularLocation>
</comment>
<dbReference type="EMBL" id="MW122882">
    <property type="protein sequence ID" value="QOV09069.1"/>
    <property type="molecule type" value="Genomic_DNA"/>
</dbReference>
<feature type="transmembrane region" description="Helical" evidence="7">
    <location>
        <begin position="323"/>
        <end position="346"/>
    </location>
</feature>
<dbReference type="GO" id="GO:0022857">
    <property type="term" value="F:transmembrane transporter activity"/>
    <property type="evidence" value="ECO:0007669"/>
    <property type="project" value="InterPro"/>
</dbReference>
<keyword evidence="3" id="KW-1003">Cell membrane</keyword>
<feature type="transmembrane region" description="Helical" evidence="7">
    <location>
        <begin position="184"/>
        <end position="202"/>
    </location>
</feature>
<dbReference type="PANTHER" id="PTHR43414:SF6">
    <property type="entry name" value="MULTIDRUG RESISTANCE PROTEIN MDTG"/>
    <property type="match status" value="1"/>
</dbReference>
<evidence type="ECO:0000313" key="9">
    <source>
        <dbReference type="EMBL" id="QOV09069.1"/>
    </source>
</evidence>
<evidence type="ECO:0000256" key="7">
    <source>
        <dbReference type="SAM" id="Phobius"/>
    </source>
</evidence>
<keyword evidence="4 7" id="KW-0812">Transmembrane</keyword>
<evidence type="ECO:0000256" key="5">
    <source>
        <dbReference type="ARBA" id="ARBA00022989"/>
    </source>
</evidence>
<evidence type="ECO:0000256" key="3">
    <source>
        <dbReference type="ARBA" id="ARBA00022475"/>
    </source>
</evidence>
<evidence type="ECO:0000259" key="8">
    <source>
        <dbReference type="PROSITE" id="PS50850"/>
    </source>
</evidence>
<evidence type="ECO:0000256" key="1">
    <source>
        <dbReference type="ARBA" id="ARBA00004651"/>
    </source>
</evidence>
<dbReference type="PANTHER" id="PTHR43414">
    <property type="entry name" value="MULTIDRUG RESISTANCE PROTEIN MDTG"/>
    <property type="match status" value="1"/>
</dbReference>
<feature type="transmembrane region" description="Helical" evidence="7">
    <location>
        <begin position="269"/>
        <end position="288"/>
    </location>
</feature>
<keyword evidence="6 7" id="KW-0472">Membrane</keyword>
<dbReference type="InterPro" id="IPR036259">
    <property type="entry name" value="MFS_trans_sf"/>
</dbReference>
<feature type="transmembrane region" description="Helical" evidence="7">
    <location>
        <begin position="117"/>
        <end position="140"/>
    </location>
</feature>
<feature type="domain" description="Major facilitator superfamily (MFS) profile" evidence="8">
    <location>
        <begin position="26"/>
        <end position="412"/>
    </location>
</feature>
<evidence type="ECO:0000256" key="2">
    <source>
        <dbReference type="ARBA" id="ARBA00022448"/>
    </source>
</evidence>
<reference evidence="9" key="1">
    <citation type="submission" date="2020-10" db="EMBL/GenBank/DDBJ databases">
        <title>Diverse heliorhodopsins detected via functional metagenomics in peat lake Actinobacteria, Chloroflexi and Archaea.</title>
        <authorList>
            <person name="Chazan A."/>
            <person name="Rozenberg A."/>
            <person name="Tahan R."/>
            <person name="Mannen K."/>
            <person name="Nagata T."/>
            <person name="Yaish S."/>
            <person name="Larom S."/>
            <person name="Kandori H."/>
            <person name="Inoue K."/>
            <person name="Beja O."/>
            <person name="Pushkarev A."/>
        </authorList>
    </citation>
    <scope>NUCLEOTIDE SEQUENCE</scope>
</reference>
<dbReference type="PRINTS" id="PR00173">
    <property type="entry name" value="EDTRNSPORT"/>
</dbReference>
<dbReference type="PROSITE" id="PS50850">
    <property type="entry name" value="MFS"/>
    <property type="match status" value="1"/>
</dbReference>
<gene>
    <name evidence="9" type="primary">mdtG</name>
    <name evidence="9" type="ORF">HULAa30F3_00022</name>
</gene>
<dbReference type="SUPFAM" id="SSF103473">
    <property type="entry name" value="MFS general substrate transporter"/>
    <property type="match status" value="1"/>
</dbReference>
<feature type="transmembrane region" description="Helical" evidence="7">
    <location>
        <begin position="367"/>
        <end position="384"/>
    </location>
</feature>
<keyword evidence="2" id="KW-0813">Transport</keyword>
<sequence>MSQILPGTLNGTPWRKNLSVIFTTELIFLLAFSAVIPFMPLFIQDLGTPTIGRPFTNEEAASWAGIASAVGSAAMFLSAPIWGMIADRWGRKNMLLRAMIGNAVVTALMGLSPNIYIFVLLRFIQGLLSGTITAASSLVAATTPRERVPASLGLLMVAMYVGNSVGLVVGGYFPGWMGSYQTPFYIVAAILALMSVIVLVMVQEKFQPPERGHAPSFTSIAKLASSRQVLPILAASCLLYIATNMSGPVITLFFKQLGEGMPDFKPSEYAGFAFFFISVFASISSIVAGKMSKRFSLITILIWSSLGTALLTLPAALSQNVMQLLIFVSLSGLLQGALITGSSSVLGTTIPISQQGMAFGLNQSASSLGNGIGALIGGWLGAMIGLNFPFYIAAVFFVFTGLMYVVALKMANKPLTPQSR</sequence>
<dbReference type="AlphaFoldDB" id="A0A871XYK4"/>
<protein>
    <submittedName>
        <fullName evidence="9">Multidrug resistance protein MdtG</fullName>
    </submittedName>
</protein>
<name>A0A871XYK4_9CHLR</name>
<feature type="transmembrane region" description="Helical" evidence="7">
    <location>
        <begin position="94"/>
        <end position="111"/>
    </location>
</feature>
<feature type="transmembrane region" description="Helical" evidence="7">
    <location>
        <begin position="390"/>
        <end position="411"/>
    </location>
</feature>
<proteinExistence type="predicted"/>
<feature type="transmembrane region" description="Helical" evidence="7">
    <location>
        <begin position="20"/>
        <end position="43"/>
    </location>
</feature>
<feature type="transmembrane region" description="Helical" evidence="7">
    <location>
        <begin position="295"/>
        <end position="317"/>
    </location>
</feature>
<dbReference type="GO" id="GO:0005886">
    <property type="term" value="C:plasma membrane"/>
    <property type="evidence" value="ECO:0007669"/>
    <property type="project" value="UniProtKB-SubCell"/>
</dbReference>
<feature type="transmembrane region" description="Helical" evidence="7">
    <location>
        <begin position="63"/>
        <end position="82"/>
    </location>
</feature>
<feature type="transmembrane region" description="Helical" evidence="7">
    <location>
        <begin position="152"/>
        <end position="172"/>
    </location>
</feature>
<feature type="transmembrane region" description="Helical" evidence="7">
    <location>
        <begin position="229"/>
        <end position="254"/>
    </location>
</feature>